<evidence type="ECO:0000313" key="1">
    <source>
        <dbReference type="EMBL" id="SPL62548.1"/>
    </source>
</evidence>
<protein>
    <submittedName>
        <fullName evidence="1">Uncharacterized protein</fullName>
    </submittedName>
</protein>
<gene>
    <name evidence="1" type="ORF">OHAE_5155</name>
</gene>
<reference evidence="2" key="1">
    <citation type="submission" date="2017-12" db="EMBL/GenBank/DDBJ databases">
        <authorList>
            <person name="Diaz M."/>
        </authorList>
    </citation>
    <scope>NUCLEOTIDE SEQUENCE [LARGE SCALE GENOMIC DNA]</scope>
    <source>
        <strain evidence="2">FI11154</strain>
    </source>
</reference>
<dbReference type="InterPro" id="IPR036291">
    <property type="entry name" value="NAD(P)-bd_dom_sf"/>
</dbReference>
<accession>A0A2P9HEM4</accession>
<evidence type="ECO:0000313" key="2">
    <source>
        <dbReference type="Proteomes" id="UP000246073"/>
    </source>
</evidence>
<dbReference type="SUPFAM" id="SSF51735">
    <property type="entry name" value="NAD(P)-binding Rossmann-fold domains"/>
    <property type="match status" value="1"/>
</dbReference>
<dbReference type="AlphaFoldDB" id="A0A2P9HEM4"/>
<dbReference type="Gene3D" id="3.40.50.720">
    <property type="entry name" value="NAD(P)-binding Rossmann-like Domain"/>
    <property type="match status" value="1"/>
</dbReference>
<proteinExistence type="predicted"/>
<sequence>MIAVASGQHESFLRELGADEFVDYQRTAAETFVRDADLVVDAVDGWQSRDLCRVRRPSLRRPCSPEACAFSMMFRACCYVRISG</sequence>
<dbReference type="EMBL" id="OOFM01000003">
    <property type="protein sequence ID" value="SPL62548.1"/>
    <property type="molecule type" value="Genomic_DNA"/>
</dbReference>
<organism evidence="1 2">
    <name type="scientific">Ochrobactrum soli</name>
    <dbReference type="NCBI Taxonomy" id="2448455"/>
    <lineage>
        <taxon>Bacteria</taxon>
        <taxon>Pseudomonadati</taxon>
        <taxon>Pseudomonadota</taxon>
        <taxon>Alphaproteobacteria</taxon>
        <taxon>Hyphomicrobiales</taxon>
        <taxon>Brucellaceae</taxon>
        <taxon>Brucella/Ochrobactrum group</taxon>
        <taxon>Ochrobactrum</taxon>
    </lineage>
</organism>
<dbReference type="Proteomes" id="UP000246073">
    <property type="component" value="Unassembled WGS sequence"/>
</dbReference>
<name>A0A2P9HEM4_9HYPH</name>